<keyword evidence="1" id="KW-0479">Metal-binding</keyword>
<dbReference type="InterPro" id="IPR002355">
    <property type="entry name" value="Cu_oxidase_Cu_BS"/>
</dbReference>
<dbReference type="PANTHER" id="PTHR11709:SF2">
    <property type="entry name" value="MULTICOPPER OXIDASE LPR1"/>
    <property type="match status" value="1"/>
</dbReference>
<dbReference type="SUPFAM" id="SSF49503">
    <property type="entry name" value="Cupredoxins"/>
    <property type="match status" value="3"/>
</dbReference>
<keyword evidence="2" id="KW-0560">Oxidoreductase</keyword>
<reference evidence="6" key="1">
    <citation type="submission" date="2021-09" db="EMBL/GenBank/DDBJ databases">
        <title>Network and meta-omics reveal the key degrader and cooperation patterns in an efficient 1,4-dioxane-degrading microbial community.</title>
        <authorList>
            <person name="Dai C."/>
        </authorList>
    </citation>
    <scope>NUCLEOTIDE SEQUENCE</scope>
    <source>
        <strain evidence="6">ZM13</strain>
        <plasmid evidence="6">pB</plasmid>
    </source>
</reference>
<evidence type="ECO:0000313" key="6">
    <source>
        <dbReference type="EMBL" id="UOK73606.1"/>
    </source>
</evidence>
<geneLocation type="plasmid" evidence="6 7">
    <name>pB</name>
</geneLocation>
<dbReference type="Pfam" id="PF07731">
    <property type="entry name" value="Cu-oxidase_2"/>
    <property type="match status" value="1"/>
</dbReference>
<keyword evidence="6" id="KW-0614">Plasmid</keyword>
<feature type="chain" id="PRO_5039491644" evidence="3">
    <location>
        <begin position="29"/>
        <end position="1042"/>
    </location>
</feature>
<dbReference type="InterPro" id="IPR028994">
    <property type="entry name" value="Integrin_alpha_N"/>
</dbReference>
<feature type="domain" description="Plastocyanin-like" evidence="5">
    <location>
        <begin position="149"/>
        <end position="219"/>
    </location>
</feature>
<protein>
    <submittedName>
        <fullName evidence="6">Multicopper oxidase domain-containing protein</fullName>
    </submittedName>
</protein>
<evidence type="ECO:0000259" key="4">
    <source>
        <dbReference type="Pfam" id="PF07731"/>
    </source>
</evidence>
<dbReference type="InterPro" id="IPR011706">
    <property type="entry name" value="Cu-oxidase_C"/>
</dbReference>
<gene>
    <name evidence="6" type="ORF">K9D25_22385</name>
</gene>
<dbReference type="GO" id="GO:0016491">
    <property type="term" value="F:oxidoreductase activity"/>
    <property type="evidence" value="ECO:0007669"/>
    <property type="project" value="UniProtKB-KW"/>
</dbReference>
<dbReference type="CDD" id="cd13853">
    <property type="entry name" value="CuRO_1_Tth-MCO_like"/>
    <property type="match status" value="1"/>
</dbReference>
<evidence type="ECO:0000259" key="5">
    <source>
        <dbReference type="Pfam" id="PF07732"/>
    </source>
</evidence>
<evidence type="ECO:0000256" key="3">
    <source>
        <dbReference type="SAM" id="SignalP"/>
    </source>
</evidence>
<organism evidence="6 7">
    <name type="scientific">Ancylobacter polymorphus</name>
    <dbReference type="NCBI Taxonomy" id="223390"/>
    <lineage>
        <taxon>Bacteria</taxon>
        <taxon>Pseudomonadati</taxon>
        <taxon>Pseudomonadota</taxon>
        <taxon>Alphaproteobacteria</taxon>
        <taxon>Hyphomicrobiales</taxon>
        <taxon>Xanthobacteraceae</taxon>
        <taxon>Ancylobacter</taxon>
    </lineage>
</organism>
<dbReference type="InterPro" id="IPR045087">
    <property type="entry name" value="Cu-oxidase_fam"/>
</dbReference>
<dbReference type="Proteomes" id="UP000831684">
    <property type="component" value="Plasmid pB"/>
</dbReference>
<evidence type="ECO:0000256" key="1">
    <source>
        <dbReference type="ARBA" id="ARBA00022723"/>
    </source>
</evidence>
<dbReference type="InterPro" id="IPR011707">
    <property type="entry name" value="Cu-oxidase-like_N"/>
</dbReference>
<feature type="domain" description="Plastocyanin-like" evidence="4">
    <location>
        <begin position="553"/>
        <end position="678"/>
    </location>
</feature>
<dbReference type="InterPro" id="IPR008972">
    <property type="entry name" value="Cupredoxin"/>
</dbReference>
<dbReference type="KEGG" id="apol:K9D25_22385"/>
<name>A0A9E7A091_9HYPH</name>
<dbReference type="PANTHER" id="PTHR11709">
    <property type="entry name" value="MULTI-COPPER OXIDASE"/>
    <property type="match status" value="1"/>
</dbReference>
<dbReference type="AlphaFoldDB" id="A0A9E7A091"/>
<dbReference type="PROSITE" id="PS00080">
    <property type="entry name" value="MULTICOPPER_OXIDASE2"/>
    <property type="match status" value="1"/>
</dbReference>
<dbReference type="RefSeq" id="WP_244451221.1">
    <property type="nucleotide sequence ID" value="NZ_CP083241.1"/>
</dbReference>
<dbReference type="EMBL" id="CP083241">
    <property type="protein sequence ID" value="UOK73606.1"/>
    <property type="molecule type" value="Genomic_DNA"/>
</dbReference>
<dbReference type="GO" id="GO:0005507">
    <property type="term" value="F:copper ion binding"/>
    <property type="evidence" value="ECO:0007669"/>
    <property type="project" value="InterPro"/>
</dbReference>
<evidence type="ECO:0000256" key="2">
    <source>
        <dbReference type="ARBA" id="ARBA00023002"/>
    </source>
</evidence>
<proteinExistence type="predicted"/>
<dbReference type="SUPFAM" id="SSF69318">
    <property type="entry name" value="Integrin alpha N-terminal domain"/>
    <property type="match status" value="1"/>
</dbReference>
<keyword evidence="3" id="KW-0732">Signal</keyword>
<evidence type="ECO:0000313" key="7">
    <source>
        <dbReference type="Proteomes" id="UP000831684"/>
    </source>
</evidence>
<dbReference type="Gene3D" id="2.60.40.420">
    <property type="entry name" value="Cupredoxins - blue copper proteins"/>
    <property type="match status" value="3"/>
</dbReference>
<accession>A0A9E7A091</accession>
<sequence length="1042" mass="110321">MDRIVRWLRPALLVAAVFVTLAGSPAHAQSGTYQPPAYREPVVLSSVDGVLEVTLTAHQGEATLDTSPVPVKNTLLYGYELVRGKASNGVRAARDNYPAPTLQVFPGEKFIIHYENGLAGLGIRDFYDPRYTAEGGEVPVYPPQLTVSPLNLHTHGLHVSPKANADNVLLHMPPGTVNTYVYDVPANMPHGLYWYHPHLHTLTAAHVYLGLAGMLAIGRPDGNLPVVTQKAIPVRSMALQYNFVFDRDGPSPSFANPNWPQFVSTLTPPAEGELAAGTYRPILAPVDFVDAPKGARFATVWHAGALSIHNMRGRFQFIPNNLQSFTAAAGPQGNVPADPDLPDHARDIQFTVNGQFQPVLRGRPGQTEIWVLANISDMAYMSVRLTETATGHHPKIAIVGQDGNPSPSVRYPVEENGTRLVIPPASRFAIAVTLPLEGELVLDMPARGGGARTENAPGILYTSNGTQNPPAVLGTLSVAPAAVSYYDGFFLFPTQKLMSAVVEGEKGEATPFTEGQKLGAFTSFDDLSTVTPDLTRHILINGGFLNDLASKVDPKAFIYAFDSAAFPNVPILQPRLDSVEEWVFRNENNDEHPIHVHVNDFQIVSLSDPTIGLKMGAVLQGIDNANVPAPNLGPEESVIEPGRLAIRTRFEDYAGLFVMHCHRLNHEDNGLMALVNVIPAISSYAVAVPGAPGRAATVRVMDGDRLLATVTPFPGYEGMPSVAIGDVDDDGVYDLVVGAGPGRAPEVAVFSGAGKKGAPFTVELARFLAFDAALTTGVSVAAAQIDGRTTGDNIIVGSGPGVSSEIRVFGSRLPAVGTVPELFATFNPFYGERNGVTVTTGFVDFTTGRQSLIAAPGPGSPAVVKVFVFPLLTAMEGEIGSHAHRAKGPPRPVLSASFTPFGADYRGGVSLATGWLAGTLGGAERIVVGQQDGAEVAVFSAGSALDGGPSMYLHSAAAHPKAEFREMARFAPFGPDARGVSVATTSTTEGADLLVGTKEGALRGIVRRFGLARADVTARTLTPRPLAEVGMQGIVGMVLAGD</sequence>
<feature type="signal peptide" evidence="3">
    <location>
        <begin position="1"/>
        <end position="28"/>
    </location>
</feature>
<dbReference type="Pfam" id="PF07732">
    <property type="entry name" value="Cu-oxidase_3"/>
    <property type="match status" value="1"/>
</dbReference>